<evidence type="ECO:0008006" key="12">
    <source>
        <dbReference type="Google" id="ProtNLM"/>
    </source>
</evidence>
<dbReference type="GO" id="GO:0020037">
    <property type="term" value="F:heme binding"/>
    <property type="evidence" value="ECO:0007669"/>
    <property type="project" value="InterPro"/>
</dbReference>
<dbReference type="PANTHER" id="PTHR24305:SF157">
    <property type="entry name" value="N-ACETYLTRYPTOPHAN 6-HYDROXYLASE IVOC-RELATED"/>
    <property type="match status" value="1"/>
</dbReference>
<feature type="transmembrane region" description="Helical" evidence="9">
    <location>
        <begin position="20"/>
        <end position="42"/>
    </location>
</feature>
<keyword evidence="7 8" id="KW-0349">Heme</keyword>
<evidence type="ECO:0000256" key="4">
    <source>
        <dbReference type="ARBA" id="ARBA00022723"/>
    </source>
</evidence>
<keyword evidence="11" id="KW-1185">Reference proteome</keyword>
<dbReference type="PRINTS" id="PR00463">
    <property type="entry name" value="EP450I"/>
</dbReference>
<evidence type="ECO:0000256" key="1">
    <source>
        <dbReference type="ARBA" id="ARBA00001971"/>
    </source>
</evidence>
<feature type="non-terminal residue" evidence="10">
    <location>
        <position position="514"/>
    </location>
</feature>
<comment type="similarity">
    <text evidence="3 8">Belongs to the cytochrome P450 family.</text>
</comment>
<dbReference type="EMBL" id="JANBPK010000782">
    <property type="protein sequence ID" value="KAJ2932079.1"/>
    <property type="molecule type" value="Genomic_DNA"/>
</dbReference>
<dbReference type="CDD" id="cd11062">
    <property type="entry name" value="CYP58-like"/>
    <property type="match status" value="1"/>
</dbReference>
<accession>A0A9W8MKR0</accession>
<dbReference type="InterPro" id="IPR002401">
    <property type="entry name" value="Cyt_P450_E_grp-I"/>
</dbReference>
<proteinExistence type="inferred from homology"/>
<dbReference type="SUPFAM" id="SSF48264">
    <property type="entry name" value="Cytochrome P450"/>
    <property type="match status" value="1"/>
</dbReference>
<keyword evidence="9" id="KW-1133">Transmembrane helix</keyword>
<dbReference type="OrthoDB" id="1470350at2759"/>
<evidence type="ECO:0000313" key="11">
    <source>
        <dbReference type="Proteomes" id="UP001140091"/>
    </source>
</evidence>
<protein>
    <recommendedName>
        <fullName evidence="12">Cytochrome P450</fullName>
    </recommendedName>
</protein>
<evidence type="ECO:0000256" key="6">
    <source>
        <dbReference type="ARBA" id="ARBA00023004"/>
    </source>
</evidence>
<reference evidence="10" key="1">
    <citation type="submission" date="2022-06" db="EMBL/GenBank/DDBJ databases">
        <title>Genome Sequence of Candolleomyces eurysporus.</title>
        <authorList>
            <person name="Buettner E."/>
        </authorList>
    </citation>
    <scope>NUCLEOTIDE SEQUENCE</scope>
    <source>
        <strain evidence="10">VTCC 930004</strain>
    </source>
</reference>
<keyword evidence="6 7" id="KW-0408">Iron</keyword>
<dbReference type="PRINTS" id="PR00385">
    <property type="entry name" value="P450"/>
</dbReference>
<dbReference type="Pfam" id="PF00067">
    <property type="entry name" value="p450"/>
    <property type="match status" value="1"/>
</dbReference>
<keyword evidence="5 8" id="KW-0560">Oxidoreductase</keyword>
<evidence type="ECO:0000256" key="5">
    <source>
        <dbReference type="ARBA" id="ARBA00023002"/>
    </source>
</evidence>
<dbReference type="InterPro" id="IPR036396">
    <property type="entry name" value="Cyt_P450_sf"/>
</dbReference>
<dbReference type="GO" id="GO:0004497">
    <property type="term" value="F:monooxygenase activity"/>
    <property type="evidence" value="ECO:0007669"/>
    <property type="project" value="UniProtKB-KW"/>
</dbReference>
<comment type="pathway">
    <text evidence="2">Secondary metabolite biosynthesis.</text>
</comment>
<dbReference type="AlphaFoldDB" id="A0A9W8MKR0"/>
<evidence type="ECO:0000256" key="8">
    <source>
        <dbReference type="RuleBase" id="RU000461"/>
    </source>
</evidence>
<keyword evidence="9" id="KW-0812">Transmembrane</keyword>
<dbReference type="GO" id="GO:0005506">
    <property type="term" value="F:iron ion binding"/>
    <property type="evidence" value="ECO:0007669"/>
    <property type="project" value="InterPro"/>
</dbReference>
<evidence type="ECO:0000256" key="3">
    <source>
        <dbReference type="ARBA" id="ARBA00010617"/>
    </source>
</evidence>
<evidence type="ECO:0000313" key="10">
    <source>
        <dbReference type="EMBL" id="KAJ2932079.1"/>
    </source>
</evidence>
<keyword evidence="8" id="KW-0503">Monooxygenase</keyword>
<dbReference type="PROSITE" id="PS00086">
    <property type="entry name" value="CYTOCHROME_P450"/>
    <property type="match status" value="1"/>
</dbReference>
<gene>
    <name evidence="10" type="ORF">H1R20_g5015</name>
</gene>
<dbReference type="PANTHER" id="PTHR24305">
    <property type="entry name" value="CYTOCHROME P450"/>
    <property type="match status" value="1"/>
</dbReference>
<dbReference type="Gene3D" id="1.10.630.10">
    <property type="entry name" value="Cytochrome P450"/>
    <property type="match status" value="1"/>
</dbReference>
<evidence type="ECO:0000256" key="2">
    <source>
        <dbReference type="ARBA" id="ARBA00005179"/>
    </source>
</evidence>
<evidence type="ECO:0000256" key="7">
    <source>
        <dbReference type="PIRSR" id="PIRSR602401-1"/>
    </source>
</evidence>
<dbReference type="InterPro" id="IPR017972">
    <property type="entry name" value="Cyt_P450_CS"/>
</dbReference>
<comment type="caution">
    <text evidence="10">The sequence shown here is derived from an EMBL/GenBank/DDBJ whole genome shotgun (WGS) entry which is preliminary data.</text>
</comment>
<dbReference type="GO" id="GO:0016705">
    <property type="term" value="F:oxidoreductase activity, acting on paired donors, with incorporation or reduction of molecular oxygen"/>
    <property type="evidence" value="ECO:0007669"/>
    <property type="project" value="InterPro"/>
</dbReference>
<name>A0A9W8MKR0_9AGAR</name>
<dbReference type="InterPro" id="IPR001128">
    <property type="entry name" value="Cyt_P450"/>
</dbReference>
<keyword evidence="4 7" id="KW-0479">Metal-binding</keyword>
<feature type="binding site" description="axial binding residue" evidence="7">
    <location>
        <position position="453"/>
    </location>
    <ligand>
        <name>heme</name>
        <dbReference type="ChEBI" id="CHEBI:30413"/>
    </ligand>
    <ligandPart>
        <name>Fe</name>
        <dbReference type="ChEBI" id="CHEBI:18248"/>
    </ligandPart>
</feature>
<evidence type="ECO:0000256" key="9">
    <source>
        <dbReference type="SAM" id="Phobius"/>
    </source>
</evidence>
<dbReference type="Proteomes" id="UP001140091">
    <property type="component" value="Unassembled WGS sequence"/>
</dbReference>
<dbReference type="InterPro" id="IPR050121">
    <property type="entry name" value="Cytochrome_P450_monoxygenase"/>
</dbReference>
<sequence length="514" mass="58539">MGAQSDIYRNLAGRFEYEQVLIAAGTLFIVAVTGLAVWRLYFHQLARFPGPKIAALTDYYVTYYDLVKYGATVHQLEVLHQRYGPVVRIGPNKLHFSDLKAFDDIYRNNRFIKDRWFYDCFLEQESSFGYIDQRLAKERKDILRPLFSRTGVLRLEHVIQDAVDRFIDTLGILTSSKEPIDLHLGFMAISMEIITTYCFAKSYNTISSPGFRHPVSISLLETSFPLFLMQHFPILTPFLMGMPPWLARVVSPGAYHFQRFRQSLEDQVDEILNDPTSLDRAEHEIIYHHLLNPKTGAPPPEHSSLIAEASVMVAAGSDTVANTCMMGVFRTLSDKNIEQKLRQELAEAWPEVDERMSLERLEKLPYLTAVIKESLRLSHGVVSPLPRIVPHETRIGDVVVPQSTIVGMGQSFVHLNPDIFPNPKAFDPSRWFGKNASDLESYLVPFSKGPRSCLGLNLAWAELYLILGTLFRKVDLELFGTLPSDFDWGAFLVPRYHGTLRVKVIDVQGTREVQ</sequence>
<organism evidence="10 11">
    <name type="scientific">Candolleomyces eurysporus</name>
    <dbReference type="NCBI Taxonomy" id="2828524"/>
    <lineage>
        <taxon>Eukaryota</taxon>
        <taxon>Fungi</taxon>
        <taxon>Dikarya</taxon>
        <taxon>Basidiomycota</taxon>
        <taxon>Agaricomycotina</taxon>
        <taxon>Agaricomycetes</taxon>
        <taxon>Agaricomycetidae</taxon>
        <taxon>Agaricales</taxon>
        <taxon>Agaricineae</taxon>
        <taxon>Psathyrellaceae</taxon>
        <taxon>Candolleomyces</taxon>
    </lineage>
</organism>
<keyword evidence="9" id="KW-0472">Membrane</keyword>
<comment type="cofactor">
    <cofactor evidence="1 7">
        <name>heme</name>
        <dbReference type="ChEBI" id="CHEBI:30413"/>
    </cofactor>
</comment>